<reference evidence="2 3" key="1">
    <citation type="submission" date="2014-05" db="EMBL/GenBank/DDBJ databases">
        <authorList>
            <person name="Sibley D."/>
            <person name="Venepally P."/>
            <person name="Karamycheva S."/>
            <person name="Hadjithomas M."/>
            <person name="Khan A."/>
            <person name="Brunk B."/>
            <person name="Roos D."/>
            <person name="Caler E."/>
            <person name="Lorenzi H."/>
        </authorList>
    </citation>
    <scope>NUCLEOTIDE SEQUENCE [LARGE SCALE GENOMIC DNA]</scope>
    <source>
        <strain evidence="2 3">RUB</strain>
    </source>
</reference>
<feature type="compositionally biased region" description="Acidic residues" evidence="1">
    <location>
        <begin position="696"/>
        <end position="708"/>
    </location>
</feature>
<evidence type="ECO:0000313" key="3">
    <source>
        <dbReference type="Proteomes" id="UP000028834"/>
    </source>
</evidence>
<protein>
    <submittedName>
        <fullName evidence="2">Uncharacterized protein</fullName>
    </submittedName>
</protein>
<evidence type="ECO:0000313" key="2">
    <source>
        <dbReference type="EMBL" id="KFG63363.1"/>
    </source>
</evidence>
<dbReference type="OrthoDB" id="348833at2759"/>
<evidence type="ECO:0000256" key="1">
    <source>
        <dbReference type="SAM" id="MobiDB-lite"/>
    </source>
</evidence>
<feature type="region of interest" description="Disordered" evidence="1">
    <location>
        <begin position="650"/>
        <end position="725"/>
    </location>
</feature>
<feature type="compositionally biased region" description="Low complexity" evidence="1">
    <location>
        <begin position="448"/>
        <end position="469"/>
    </location>
</feature>
<name>A0A086M395_TOXGO</name>
<feature type="compositionally biased region" description="Basic and acidic residues" evidence="1">
    <location>
        <begin position="1114"/>
        <end position="1128"/>
    </location>
</feature>
<feature type="compositionally biased region" description="Basic and acidic residues" evidence="1">
    <location>
        <begin position="131"/>
        <end position="142"/>
    </location>
</feature>
<dbReference type="VEuPathDB" id="ToxoDB:TGRUB_285250"/>
<dbReference type="Proteomes" id="UP000028834">
    <property type="component" value="Unassembled WGS sequence"/>
</dbReference>
<accession>A0A086M395</accession>
<feature type="compositionally biased region" description="Basic and acidic residues" evidence="1">
    <location>
        <begin position="364"/>
        <end position="375"/>
    </location>
</feature>
<gene>
    <name evidence="2" type="ORF">TGRUB_285250</name>
</gene>
<feature type="compositionally biased region" description="Low complexity" evidence="1">
    <location>
        <begin position="498"/>
        <end position="509"/>
    </location>
</feature>
<feature type="compositionally biased region" description="Polar residues" evidence="1">
    <location>
        <begin position="354"/>
        <end position="363"/>
    </location>
</feature>
<comment type="caution">
    <text evidence="2">The sequence shown here is derived from an EMBL/GenBank/DDBJ whole genome shotgun (WGS) entry which is preliminary data.</text>
</comment>
<feature type="region of interest" description="Disordered" evidence="1">
    <location>
        <begin position="246"/>
        <end position="269"/>
    </location>
</feature>
<feature type="region of interest" description="Disordered" evidence="1">
    <location>
        <begin position="441"/>
        <end position="525"/>
    </location>
</feature>
<feature type="region of interest" description="Disordered" evidence="1">
    <location>
        <begin position="40"/>
        <end position="60"/>
    </location>
</feature>
<dbReference type="EMBL" id="AFYV02000981">
    <property type="protein sequence ID" value="KFG63363.1"/>
    <property type="molecule type" value="Genomic_DNA"/>
</dbReference>
<feature type="region of interest" description="Disordered" evidence="1">
    <location>
        <begin position="115"/>
        <end position="151"/>
    </location>
</feature>
<sequence length="1151" mass="121203">MLGRRCSYDSFLPPHHGQNGNGFGSLSFDPTMANLLARANSNGQSDQVPSRFPSLSSKGSNDYSGAREMFVHSGIPFILDSQGGNPGTTDISGGDAFGTDPAVAGLDLLTIAPGTRHELNRSGTGSSCGDRPSRGESFRRTDSTNSDQPLLLFSKTDDSAAYGSGQLDEGGPPAFITQGPPVLQTAESETGPSSMSTLPSASYPVADSCSTTASMENLINQAGASGALHSSGPRFVERVPSTLQSCTATESGAQTGRGESLYCSSGQRMPMDRTGTQQRMTGGSVGSDCHGLWQGGAQLHVAPEQYRVVYPHQGHGADVQSKWETGTGQYHPPPGTPYVGTAYHWSGDWFGAEQQHQGASKNSFRFDQRETEGTREGALPGTGEDQARALSDSGVMSLTTDAYFSAAHSEAVSPASSVPSDKGCVAHHGVAADEPGSCSAEGALDGVSSSGNNAIRSSSSSLAPPTGNSTATTSPGIAAEASCSGSLAAPDEASVLPSRTTGTTSSSDSGDAHSEGGDGSEGGDRCITELTKGNRCIRGAPRATVQQLYGQTYDLEALALEIDRTSLDAMDTGEIRRDYYPGVKFPVGDLGRKLLLIAVREKMEAGTCGQLKFLTLTDLFRLAYELGMWSFALKVSMAYKAGGLRIPKGGLGGGRGGGGRDELWCAKESRRRRKGRKSNRSRTKAGTGRVAKADQDGDALEDEEEEEHLDTMAWPPQGKFQAGGGRVDFGEERGEINEGHFVNEAESKGINAWGMDDTRGMYIHGLSEGPIETRDGGDFRHGEDLSAQKAPEILASREPAQLRGLLPEEELQSMCHGNLMGEHVSQQAQSVKGQLDFDGYAEQGSKLGATQWPGQTQSSLGEGGAEELDNQPSLRTLRVRARPSRVRRGRKRSRTQNFEGEENEAMPWETDGQENVGWRYDGGLAVPCAFSADNPAVLGALSGSSSVFVYPKTQHLEAGVVLAGRREAGPSREKVARVEGNTSDGFELGDRFNSGTDAREFQCLQSAGASDATLMSVLQGSGVQTEEGGDPTVEVGGLLPPPSDAVENGCQSSVSPAEFANKDLYFYGQLPCAGPESVGTGRTDLNTSSLGDGNVNLEVFRQTGGVDYSLKGRGPPDYDRSSGQEEQNRAPFCQVADDAGAAVGDWISGNH</sequence>
<feature type="region of interest" description="Disordered" evidence="1">
    <location>
        <begin position="354"/>
        <end position="387"/>
    </location>
</feature>
<feature type="compositionally biased region" description="Basic residues" evidence="1">
    <location>
        <begin position="669"/>
        <end position="683"/>
    </location>
</feature>
<feature type="compositionally biased region" description="Basic and acidic residues" evidence="1">
    <location>
        <begin position="658"/>
        <end position="668"/>
    </location>
</feature>
<feature type="region of interest" description="Disordered" evidence="1">
    <location>
        <begin position="846"/>
        <end position="906"/>
    </location>
</feature>
<feature type="compositionally biased region" description="Basic residues" evidence="1">
    <location>
        <begin position="877"/>
        <end position="894"/>
    </location>
</feature>
<feature type="compositionally biased region" description="Basic and acidic residues" evidence="1">
    <location>
        <begin position="510"/>
        <end position="525"/>
    </location>
</feature>
<proteinExistence type="predicted"/>
<dbReference type="AlphaFoldDB" id="A0A086M395"/>
<organism evidence="2 3">
    <name type="scientific">Toxoplasma gondii RUB</name>
    <dbReference type="NCBI Taxonomy" id="935652"/>
    <lineage>
        <taxon>Eukaryota</taxon>
        <taxon>Sar</taxon>
        <taxon>Alveolata</taxon>
        <taxon>Apicomplexa</taxon>
        <taxon>Conoidasida</taxon>
        <taxon>Coccidia</taxon>
        <taxon>Eucoccidiorida</taxon>
        <taxon>Eimeriorina</taxon>
        <taxon>Sarcocystidae</taxon>
        <taxon>Toxoplasma</taxon>
    </lineage>
</organism>
<feature type="region of interest" description="Disordered" evidence="1">
    <location>
        <begin position="1106"/>
        <end position="1133"/>
    </location>
</feature>